<feature type="domain" description="Protein kinase" evidence="10">
    <location>
        <begin position="19"/>
        <end position="316"/>
    </location>
</feature>
<feature type="region of interest" description="Disordered" evidence="9">
    <location>
        <begin position="350"/>
        <end position="395"/>
    </location>
</feature>
<protein>
    <recommendedName>
        <fullName evidence="1">non-specific serine/threonine protein kinase</fullName>
        <ecNumber evidence="1">2.7.11.1</ecNumber>
    </recommendedName>
</protein>
<evidence type="ECO:0000313" key="11">
    <source>
        <dbReference type="EMBL" id="KAK3046805.1"/>
    </source>
</evidence>
<dbReference type="EC" id="2.7.11.1" evidence="1"/>
<evidence type="ECO:0000256" key="2">
    <source>
        <dbReference type="ARBA" id="ARBA00022527"/>
    </source>
</evidence>
<evidence type="ECO:0000256" key="3">
    <source>
        <dbReference type="ARBA" id="ARBA00022679"/>
    </source>
</evidence>
<dbReference type="InterPro" id="IPR000719">
    <property type="entry name" value="Prot_kinase_dom"/>
</dbReference>
<dbReference type="InterPro" id="IPR008271">
    <property type="entry name" value="Ser/Thr_kinase_AS"/>
</dbReference>
<evidence type="ECO:0000256" key="5">
    <source>
        <dbReference type="ARBA" id="ARBA00022777"/>
    </source>
</evidence>
<dbReference type="GO" id="GO:0005524">
    <property type="term" value="F:ATP binding"/>
    <property type="evidence" value="ECO:0007669"/>
    <property type="project" value="UniProtKB-KW"/>
</dbReference>
<comment type="catalytic activity">
    <reaction evidence="8">
        <text>L-seryl-[protein] + ATP = O-phospho-L-seryl-[protein] + ADP + H(+)</text>
        <dbReference type="Rhea" id="RHEA:17989"/>
        <dbReference type="Rhea" id="RHEA-COMP:9863"/>
        <dbReference type="Rhea" id="RHEA-COMP:11604"/>
        <dbReference type="ChEBI" id="CHEBI:15378"/>
        <dbReference type="ChEBI" id="CHEBI:29999"/>
        <dbReference type="ChEBI" id="CHEBI:30616"/>
        <dbReference type="ChEBI" id="CHEBI:83421"/>
        <dbReference type="ChEBI" id="CHEBI:456216"/>
        <dbReference type="EC" id="2.7.11.1"/>
    </reaction>
</comment>
<dbReference type="AlphaFoldDB" id="A0AAJ0G4A7"/>
<dbReference type="GO" id="GO:0005634">
    <property type="term" value="C:nucleus"/>
    <property type="evidence" value="ECO:0007669"/>
    <property type="project" value="TreeGrafter"/>
</dbReference>
<keyword evidence="5 11" id="KW-0418">Kinase</keyword>
<dbReference type="EMBL" id="JAWDJX010000079">
    <property type="protein sequence ID" value="KAK3046805.1"/>
    <property type="molecule type" value="Genomic_DNA"/>
</dbReference>
<keyword evidence="4" id="KW-0547">Nucleotide-binding</keyword>
<keyword evidence="6" id="KW-0067">ATP-binding</keyword>
<evidence type="ECO:0000256" key="4">
    <source>
        <dbReference type="ARBA" id="ARBA00022741"/>
    </source>
</evidence>
<organism evidence="11 12">
    <name type="scientific">Extremus antarcticus</name>
    <dbReference type="NCBI Taxonomy" id="702011"/>
    <lineage>
        <taxon>Eukaryota</taxon>
        <taxon>Fungi</taxon>
        <taxon>Dikarya</taxon>
        <taxon>Ascomycota</taxon>
        <taxon>Pezizomycotina</taxon>
        <taxon>Dothideomycetes</taxon>
        <taxon>Dothideomycetidae</taxon>
        <taxon>Mycosphaerellales</taxon>
        <taxon>Extremaceae</taxon>
        <taxon>Extremus</taxon>
    </lineage>
</organism>
<keyword evidence="3 11" id="KW-0808">Transferase</keyword>
<reference evidence="11" key="1">
    <citation type="submission" date="2023-04" db="EMBL/GenBank/DDBJ databases">
        <title>Black Yeasts Isolated from many extreme environments.</title>
        <authorList>
            <person name="Coleine C."/>
            <person name="Stajich J.E."/>
            <person name="Selbmann L."/>
        </authorList>
    </citation>
    <scope>NUCLEOTIDE SEQUENCE</scope>
    <source>
        <strain evidence="11">CCFEE 5312</strain>
    </source>
</reference>
<dbReference type="PANTHER" id="PTHR43895">
    <property type="entry name" value="CALCIUM/CALMODULIN-DEPENDENT PROTEIN KINASE KINASE-RELATED"/>
    <property type="match status" value="1"/>
</dbReference>
<accession>A0AAJ0G4A7</accession>
<evidence type="ECO:0000256" key="8">
    <source>
        <dbReference type="ARBA" id="ARBA00048679"/>
    </source>
</evidence>
<dbReference type="Proteomes" id="UP001271007">
    <property type="component" value="Unassembled WGS sequence"/>
</dbReference>
<sequence length="588" mass="64815">MGAPPGSQVAPLPDNLPFRLVSKTIGAGAYASYAQPFRQQFPQLTTPLSIRKAVPRHTSHPVIAVKFINKEHAFRAGRLRPKQLHIELSLHRLVCPHDNIIRYLSHGEDAAWVWLCLELADGGDLFDKIEADEGVGEDVAHFYFSQLCAAIAWCHGRGVAHRDIKPENMLLDGEGNLKLADFGLATQYLDLKSGKRKSCGMVCGSPPYIAPEILAVGTANCKRKSGEEKVGYDPEVTDIWSCAIVLFVLLVGNTPWDSPVLGESYEYHDYVKSKGKPQDELWTRVPNAALSLVRGMLRVEAEERFTMADVRKHPWFTRRNAHLNDKGKAANPVGLATQMLEALHIDFSKEIPASQSQRSKQSQGADDAMDIDPPPPAQHQQEAESWTRLASTQPDTPVTEMTFDWEAPPRLGATASQPLTAHTILTPSQMIVDDDLLLTQLSEDPSMSQFSATPSVPLTLTQQARQFKDIVPGHSLARFMSALTFPQLLPLVLSALHRLNIPVTTPPPAAMEGRLPAVEIKFKTLDARQQLLQGSVIVEPSGQMTQTGVEALQVRFVKAKGDPVGWRRLFKQVAVLCKDGLMRPAKSS</sequence>
<dbReference type="Gene3D" id="1.10.510.10">
    <property type="entry name" value="Transferase(Phosphotransferase) domain 1"/>
    <property type="match status" value="1"/>
</dbReference>
<proteinExistence type="predicted"/>
<keyword evidence="2" id="KW-0723">Serine/threonine-protein kinase</keyword>
<evidence type="ECO:0000259" key="10">
    <source>
        <dbReference type="PROSITE" id="PS50011"/>
    </source>
</evidence>
<feature type="compositionally biased region" description="Polar residues" evidence="9">
    <location>
        <begin position="378"/>
        <end position="395"/>
    </location>
</feature>
<dbReference type="InterPro" id="IPR011009">
    <property type="entry name" value="Kinase-like_dom_sf"/>
</dbReference>
<dbReference type="GO" id="GO:0004674">
    <property type="term" value="F:protein serine/threonine kinase activity"/>
    <property type="evidence" value="ECO:0007669"/>
    <property type="project" value="UniProtKB-KW"/>
</dbReference>
<dbReference type="GO" id="GO:0005737">
    <property type="term" value="C:cytoplasm"/>
    <property type="evidence" value="ECO:0007669"/>
    <property type="project" value="TreeGrafter"/>
</dbReference>
<dbReference type="PROSITE" id="PS00108">
    <property type="entry name" value="PROTEIN_KINASE_ST"/>
    <property type="match status" value="1"/>
</dbReference>
<dbReference type="PANTHER" id="PTHR43895:SF32">
    <property type="entry name" value="SERINE_THREONINE-PROTEIN KINASE CHK1"/>
    <property type="match status" value="1"/>
</dbReference>
<name>A0AAJ0G4A7_9PEZI</name>
<comment type="catalytic activity">
    <reaction evidence="7">
        <text>L-threonyl-[protein] + ATP = O-phospho-L-threonyl-[protein] + ADP + H(+)</text>
        <dbReference type="Rhea" id="RHEA:46608"/>
        <dbReference type="Rhea" id="RHEA-COMP:11060"/>
        <dbReference type="Rhea" id="RHEA-COMP:11605"/>
        <dbReference type="ChEBI" id="CHEBI:15378"/>
        <dbReference type="ChEBI" id="CHEBI:30013"/>
        <dbReference type="ChEBI" id="CHEBI:30616"/>
        <dbReference type="ChEBI" id="CHEBI:61977"/>
        <dbReference type="ChEBI" id="CHEBI:456216"/>
        <dbReference type="EC" id="2.7.11.1"/>
    </reaction>
</comment>
<dbReference type="PROSITE" id="PS50011">
    <property type="entry name" value="PROTEIN_KINASE_DOM"/>
    <property type="match status" value="1"/>
</dbReference>
<gene>
    <name evidence="11" type="primary">chk1</name>
    <name evidence="11" type="ORF">LTR09_011736</name>
</gene>
<dbReference type="GO" id="GO:0007095">
    <property type="term" value="P:mitotic G2 DNA damage checkpoint signaling"/>
    <property type="evidence" value="ECO:0007669"/>
    <property type="project" value="TreeGrafter"/>
</dbReference>
<dbReference type="Pfam" id="PF00069">
    <property type="entry name" value="Pkinase"/>
    <property type="match status" value="1"/>
</dbReference>
<feature type="compositionally biased region" description="Polar residues" evidence="9">
    <location>
        <begin position="353"/>
        <end position="364"/>
    </location>
</feature>
<evidence type="ECO:0000313" key="12">
    <source>
        <dbReference type="Proteomes" id="UP001271007"/>
    </source>
</evidence>
<evidence type="ECO:0000256" key="9">
    <source>
        <dbReference type="SAM" id="MobiDB-lite"/>
    </source>
</evidence>
<dbReference type="GO" id="GO:0035861">
    <property type="term" value="C:site of double-strand break"/>
    <property type="evidence" value="ECO:0007669"/>
    <property type="project" value="TreeGrafter"/>
</dbReference>
<keyword evidence="12" id="KW-1185">Reference proteome</keyword>
<dbReference type="SUPFAM" id="SSF56112">
    <property type="entry name" value="Protein kinase-like (PK-like)"/>
    <property type="match status" value="1"/>
</dbReference>
<evidence type="ECO:0000256" key="1">
    <source>
        <dbReference type="ARBA" id="ARBA00012513"/>
    </source>
</evidence>
<dbReference type="SMART" id="SM00220">
    <property type="entry name" value="S_TKc"/>
    <property type="match status" value="1"/>
</dbReference>
<evidence type="ECO:0000256" key="7">
    <source>
        <dbReference type="ARBA" id="ARBA00047899"/>
    </source>
</evidence>
<comment type="caution">
    <text evidence="11">The sequence shown here is derived from an EMBL/GenBank/DDBJ whole genome shotgun (WGS) entry which is preliminary data.</text>
</comment>
<evidence type="ECO:0000256" key="6">
    <source>
        <dbReference type="ARBA" id="ARBA00022840"/>
    </source>
</evidence>